<keyword evidence="4 6" id="KW-1133">Transmembrane helix</keyword>
<accession>A0A1G5V1L6</accession>
<feature type="transmembrane region" description="Helical" evidence="6">
    <location>
        <begin position="117"/>
        <end position="138"/>
    </location>
</feature>
<dbReference type="InterPro" id="IPR050367">
    <property type="entry name" value="APC_superfamily"/>
</dbReference>
<keyword evidence="2 6" id="KW-1003">Cell membrane</keyword>
<keyword evidence="5 6" id="KW-0472">Membrane</keyword>
<proteinExistence type="inferred from homology"/>
<protein>
    <recommendedName>
        <fullName evidence="6">Putrescine transporter</fullName>
    </recommendedName>
</protein>
<feature type="transmembrane region" description="Helical" evidence="6">
    <location>
        <begin position="88"/>
        <end position="111"/>
    </location>
</feature>
<feature type="transmembrane region" description="Helical" evidence="6">
    <location>
        <begin position="12"/>
        <end position="30"/>
    </location>
</feature>
<feature type="transmembrane region" description="Helical" evidence="6">
    <location>
        <begin position="150"/>
        <end position="170"/>
    </location>
</feature>
<dbReference type="EMBL" id="FMXA01000004">
    <property type="protein sequence ID" value="SDA39724.1"/>
    <property type="molecule type" value="Genomic_DNA"/>
</dbReference>
<evidence type="ECO:0000256" key="6">
    <source>
        <dbReference type="HAMAP-Rule" id="MF_02073"/>
    </source>
</evidence>
<dbReference type="InterPro" id="IPR002293">
    <property type="entry name" value="AA/rel_permease1"/>
</dbReference>
<dbReference type="InterPro" id="IPR027566">
    <property type="entry name" value="Symport/antiport_PotE"/>
</dbReference>
<dbReference type="GeneID" id="87755348"/>
<comment type="similarity">
    <text evidence="6">Belongs to the amino acid-polyamine-organocation (APC) superfamily. Basic amino acid/polyamine antiporter (APA) (TC 2.A.3.2) family.</text>
</comment>
<evidence type="ECO:0000313" key="7">
    <source>
        <dbReference type="EMBL" id="SDA39724.1"/>
    </source>
</evidence>
<feature type="transmembrane region" description="Helical" evidence="6">
    <location>
        <begin position="349"/>
        <end position="369"/>
    </location>
</feature>
<feature type="transmembrane region" description="Helical" evidence="6">
    <location>
        <begin position="381"/>
        <end position="401"/>
    </location>
</feature>
<comment type="subcellular location">
    <subcellularLocation>
        <location evidence="1 6">Cell membrane</location>
        <topology evidence="1 6">Multi-pass membrane protein</topology>
    </subcellularLocation>
</comment>
<dbReference type="PANTHER" id="PTHR42770:SF6">
    <property type="entry name" value="PUTRESCINE TRANSPORTER POTE"/>
    <property type="match status" value="1"/>
</dbReference>
<organism evidence="7 8">
    <name type="scientific">Allisonella histaminiformans</name>
    <dbReference type="NCBI Taxonomy" id="209880"/>
    <lineage>
        <taxon>Bacteria</taxon>
        <taxon>Bacillati</taxon>
        <taxon>Bacillota</taxon>
        <taxon>Negativicutes</taxon>
        <taxon>Veillonellales</taxon>
        <taxon>Veillonellaceae</taxon>
        <taxon>Allisonella</taxon>
    </lineage>
</organism>
<evidence type="ECO:0000256" key="3">
    <source>
        <dbReference type="ARBA" id="ARBA00022692"/>
    </source>
</evidence>
<gene>
    <name evidence="7" type="ORF">SAMN02910343_00301</name>
</gene>
<feature type="transmembrane region" description="Helical" evidence="6">
    <location>
        <begin position="190"/>
        <end position="211"/>
    </location>
</feature>
<dbReference type="PANTHER" id="PTHR42770">
    <property type="entry name" value="AMINO ACID TRANSPORTER-RELATED"/>
    <property type="match status" value="1"/>
</dbReference>
<name>A0A1G5V1L6_9FIRM</name>
<feature type="transmembrane region" description="Helical" evidence="6">
    <location>
        <begin position="407"/>
        <end position="425"/>
    </location>
</feature>
<dbReference type="Pfam" id="PF13520">
    <property type="entry name" value="AA_permease_2"/>
    <property type="match status" value="1"/>
</dbReference>
<dbReference type="GO" id="GO:0015496">
    <property type="term" value="F:putrescine:ornithine antiporter activity"/>
    <property type="evidence" value="ECO:0007669"/>
    <property type="project" value="InterPro"/>
</dbReference>
<dbReference type="HAMAP" id="MF_02073">
    <property type="entry name" value="Putrescine_transp"/>
    <property type="match status" value="1"/>
</dbReference>
<dbReference type="RefSeq" id="WP_091363103.1">
    <property type="nucleotide sequence ID" value="NZ_FMXA01000004.1"/>
</dbReference>
<dbReference type="STRING" id="209880.SAMN02910343_00301"/>
<feature type="transmembrane region" description="Helical" evidence="6">
    <location>
        <begin position="324"/>
        <end position="343"/>
    </location>
</feature>
<feature type="transmembrane region" description="Helical" evidence="6">
    <location>
        <begin position="270"/>
        <end position="293"/>
    </location>
</feature>
<evidence type="ECO:0000256" key="4">
    <source>
        <dbReference type="ARBA" id="ARBA00022989"/>
    </source>
</evidence>
<dbReference type="NCBIfam" id="NF007938">
    <property type="entry name" value="PRK10655.1"/>
    <property type="match status" value="1"/>
</dbReference>
<dbReference type="Gene3D" id="1.20.1740.10">
    <property type="entry name" value="Amino acid/polyamine transporter I"/>
    <property type="match status" value="1"/>
</dbReference>
<keyword evidence="6" id="KW-0813">Transport</keyword>
<keyword evidence="8" id="KW-1185">Reference proteome</keyword>
<feature type="transmembrane region" description="Helical" evidence="6">
    <location>
        <begin position="36"/>
        <end position="58"/>
    </location>
</feature>
<evidence type="ECO:0000313" key="8">
    <source>
        <dbReference type="Proteomes" id="UP000199689"/>
    </source>
</evidence>
<dbReference type="GO" id="GO:0005886">
    <property type="term" value="C:plasma membrane"/>
    <property type="evidence" value="ECO:0007669"/>
    <property type="project" value="UniProtKB-SubCell"/>
</dbReference>
<dbReference type="PIRSF" id="PIRSF006060">
    <property type="entry name" value="AA_transporter"/>
    <property type="match status" value="1"/>
</dbReference>
<evidence type="ECO:0000256" key="1">
    <source>
        <dbReference type="ARBA" id="ARBA00004651"/>
    </source>
</evidence>
<evidence type="ECO:0000256" key="2">
    <source>
        <dbReference type="ARBA" id="ARBA00022475"/>
    </source>
</evidence>
<keyword evidence="3 6" id="KW-0812">Transmembrane</keyword>
<feature type="transmembrane region" description="Helical" evidence="6">
    <location>
        <begin position="223"/>
        <end position="250"/>
    </location>
</feature>
<dbReference type="OrthoDB" id="178667at2"/>
<sequence length="436" mass="46028">MSTTKKMSVTQLIIITAVNMMGSGIVMLPAKLAQVGGLSIISWLVTAVGSMLLAYAFAKCGMYSQKSGGMNGYAEYTFGKAGNFLCGYSYGISIIIANVAIATSAVGYGATFLGAELTPGMTCLATIAVLWIATLPNFGGPGVTGRLSSITVWGVIIPILAMSTAGWFYFSGDMYVANWNVHNLPFGEAATNAITMTLWSFLGLESACANADAVDNPEKSVPTAVLCATALCAVIYIASTNVLFGMLPAAEIEQSSAPFGLAFAHMFGPLAGRVVMGMMTIACMGCLMGWQFTLPNIFKSMAREGFMPSAFAYTNRFGAPAKGMLILTLIQTAMAFMAISPNLNQQFEILVNLATIANLISYILCMSAVKNILITANKQKEMAFSLFAAAVGGVYSLYAAYASGFEAMTYGSLVVFAGMLFYGYISSRYDLATSKA</sequence>
<evidence type="ECO:0000256" key="5">
    <source>
        <dbReference type="ARBA" id="ARBA00023136"/>
    </source>
</evidence>
<dbReference type="AlphaFoldDB" id="A0A1G5V1L6"/>
<dbReference type="Proteomes" id="UP000199689">
    <property type="component" value="Unassembled WGS sequence"/>
</dbReference>
<reference evidence="7 8" key="1">
    <citation type="submission" date="2016-10" db="EMBL/GenBank/DDBJ databases">
        <authorList>
            <person name="de Groot N.N."/>
        </authorList>
    </citation>
    <scope>NUCLEOTIDE SEQUENCE [LARGE SCALE GENOMIC DNA]</scope>
    <source>
        <strain evidence="7 8">DSM 15230</strain>
    </source>
</reference>
<dbReference type="NCBIfam" id="TIGR04299">
    <property type="entry name" value="antiport_PotE"/>
    <property type="match status" value="1"/>
</dbReference>